<evidence type="ECO:0008006" key="6">
    <source>
        <dbReference type="Google" id="ProtNLM"/>
    </source>
</evidence>
<evidence type="ECO:0000313" key="5">
    <source>
        <dbReference type="Proteomes" id="UP001140560"/>
    </source>
</evidence>
<sequence length="1081" mass="118240">MGAVEDAVDAAASFIGPFVDKDRKHSPSAIDAAQLVDQALKHLQAINSADLAADPNAPYDASLAGVAYGLLDLTTLMGILPNLSPGVAFSQRPRSVLTALITVPSSRNEELLSRVVTVLIHILGQRGSGVQPLVSQRILPDIFSALIELSFSPELTQEIHSRFGSMYKKTVAEVSTSQLLPILTTFLQQSLPAWLKPVISQELALIPLRQHGVRHTIEFLSLSYLSKNSRVPEDASGPQSQIPIPLEAITQTSRLLVLPPTGISQDDWLCRLTPQLQKLLDGTDGRELSRAAGQIIAGGILSKKSTGAPGTVGWELFALPLLQAIYPKDTQKGPSRGSTADQVIVQDQDLCLALKRLSTIASSYSHAGILRRLVGPLLLPLWALLNHAKARPSLDKQWTRLPQNILTRYMTIACNVSQVDSIASNLFWDGDVLWTFGPGSHGGIEIRRRGDDNHGLEEMDGILSRIGNLDSRVSLLVSMLADAKIQDDIAGSIFLQVTKRWLSSEQHLETQLTSNSETDPLAALTNAKLSEALAKKFQDTFAKSPQHIIELMGQLIQNFVKEHQGRVNGLAKSQLPSRMLLGNIVNKRGQDLAGREGDEDRIVDEDLVSFALSIITTIAASSGFKETSIPNRTLESIIPSLAYLSRQHDQLPISSVVTNSATNLLDLVSPSASTATTTTTMTDPLSIHRSVMKTTLSDLTSPEPPNRTWALNSLRALIQNPAAFPVIDVPSTAHLLLSASLADSESYVHTAAIPVLVELAICAPNPVIRILTDAFIDVDERSLKLARGRQTEEKERELQDALDFRLRVGQVLNDIILDHRFTGPTHDVALWYRCLKGIIEACLSLASRRGQRTKTLSTRTQLAAAEQKLQEEGEAAWGGPIPNLFEPESEDPSERVERDALAKIVQGWKDTGVEEDVRIRTSALSVLSTVLENQLRSLNQPTIDAVLQMVLLILSMETSEEKAILRRAAVLVIMGLLRGFDSALENGEDVPVRLSINQQNEVERLVKWVRDDDVDALVRDHAASVVEGLETLRLKELYKVRDEGLRLGPDLGLEGELRGLDVKPDLEGKAAKRKLVMEEIE</sequence>
<dbReference type="InterPro" id="IPR019414">
    <property type="entry name" value="Rtp1_C2"/>
</dbReference>
<dbReference type="EMBL" id="JAPEUY010000005">
    <property type="protein sequence ID" value="KAJ4372843.1"/>
    <property type="molecule type" value="Genomic_DNA"/>
</dbReference>
<evidence type="ECO:0000259" key="2">
    <source>
        <dbReference type="Pfam" id="PF10304"/>
    </source>
</evidence>
<evidence type="ECO:0000313" key="4">
    <source>
        <dbReference type="EMBL" id="KAJ4372843.1"/>
    </source>
</evidence>
<protein>
    <recommendedName>
        <fullName evidence="6">RNA polymerase II assembly factor Rtp1 C-terminal domain-containing protein</fullName>
    </recommendedName>
</protein>
<dbReference type="PANTHER" id="PTHR20959">
    <property type="entry name" value="TRANSPORT AND GOLGI ORGANIZATION PROTEIN 6 FAMILY MEMBER"/>
    <property type="match status" value="1"/>
</dbReference>
<name>A0A9W8YAL7_9PLEO</name>
<comment type="caution">
    <text evidence="4">The sequence shown here is derived from an EMBL/GenBank/DDBJ whole genome shotgun (WGS) entry which is preliminary data.</text>
</comment>
<dbReference type="SUPFAM" id="SSF48371">
    <property type="entry name" value="ARM repeat"/>
    <property type="match status" value="1"/>
</dbReference>
<comment type="similarity">
    <text evidence="1">Belongs to the Tango6 family.</text>
</comment>
<dbReference type="InterPro" id="IPR039600">
    <property type="entry name" value="TANGO6/Rtp1"/>
</dbReference>
<dbReference type="InterPro" id="IPR016024">
    <property type="entry name" value="ARM-type_fold"/>
</dbReference>
<accession>A0A9W8YAL7</accession>
<dbReference type="InterPro" id="IPR019451">
    <property type="entry name" value="Rtp1_C1"/>
</dbReference>
<proteinExistence type="inferred from homology"/>
<evidence type="ECO:0000259" key="3">
    <source>
        <dbReference type="Pfam" id="PF10363"/>
    </source>
</evidence>
<dbReference type="PANTHER" id="PTHR20959:SF1">
    <property type="entry name" value="TRANSPORT AND GOLGI ORGANIZATION PROTEIN 6 HOMOLOG"/>
    <property type="match status" value="1"/>
</dbReference>
<gene>
    <name evidence="4" type="ORF">N0V83_003134</name>
</gene>
<evidence type="ECO:0000256" key="1">
    <source>
        <dbReference type="ARBA" id="ARBA00005724"/>
    </source>
</evidence>
<dbReference type="Proteomes" id="UP001140560">
    <property type="component" value="Unassembled WGS sequence"/>
</dbReference>
<keyword evidence="5" id="KW-1185">Reference proteome</keyword>
<dbReference type="GO" id="GO:0009306">
    <property type="term" value="P:protein secretion"/>
    <property type="evidence" value="ECO:0007669"/>
    <property type="project" value="TreeGrafter"/>
</dbReference>
<dbReference type="Pfam" id="PF10363">
    <property type="entry name" value="RTP1_C1"/>
    <property type="match status" value="1"/>
</dbReference>
<organism evidence="4 5">
    <name type="scientific">Neocucurbitaria cava</name>
    <dbReference type="NCBI Taxonomy" id="798079"/>
    <lineage>
        <taxon>Eukaryota</taxon>
        <taxon>Fungi</taxon>
        <taxon>Dikarya</taxon>
        <taxon>Ascomycota</taxon>
        <taxon>Pezizomycotina</taxon>
        <taxon>Dothideomycetes</taxon>
        <taxon>Pleosporomycetidae</taxon>
        <taxon>Pleosporales</taxon>
        <taxon>Pleosporineae</taxon>
        <taxon>Cucurbitariaceae</taxon>
        <taxon>Neocucurbitaria</taxon>
    </lineage>
</organism>
<feature type="domain" description="RNA polymerase II assembly factor Rtp1 C-terminal" evidence="2">
    <location>
        <begin position="1001"/>
        <end position="1031"/>
    </location>
</feature>
<feature type="domain" description="RNA polymerase II assembly factor Rtp1 C-terminal" evidence="3">
    <location>
        <begin position="693"/>
        <end position="816"/>
    </location>
</feature>
<dbReference type="AlphaFoldDB" id="A0A9W8YAL7"/>
<dbReference type="Pfam" id="PF10304">
    <property type="entry name" value="RTP1_C2"/>
    <property type="match status" value="1"/>
</dbReference>
<dbReference type="OrthoDB" id="39591at2759"/>
<reference evidence="4" key="1">
    <citation type="submission" date="2022-10" db="EMBL/GenBank/DDBJ databases">
        <title>Tapping the CABI collections for fungal endophytes: first genome assemblies for Collariella, Neodidymelliopsis, Ascochyta clinopodiicola, Didymella pomorum, Didymosphaeria variabile, Neocosmospora piperis and Neocucurbitaria cava.</title>
        <authorList>
            <person name="Hill R."/>
        </authorList>
    </citation>
    <scope>NUCLEOTIDE SEQUENCE</scope>
    <source>
        <strain evidence="4">IMI 356814</strain>
    </source>
</reference>